<name>A0A1X6PB66_PORUM</name>
<organism evidence="2 3">
    <name type="scientific">Porphyra umbilicalis</name>
    <name type="common">Purple laver</name>
    <name type="synonym">Red alga</name>
    <dbReference type="NCBI Taxonomy" id="2786"/>
    <lineage>
        <taxon>Eukaryota</taxon>
        <taxon>Rhodophyta</taxon>
        <taxon>Bangiophyceae</taxon>
        <taxon>Bangiales</taxon>
        <taxon>Bangiaceae</taxon>
        <taxon>Porphyra</taxon>
    </lineage>
</organism>
<feature type="compositionally biased region" description="Low complexity" evidence="1">
    <location>
        <begin position="44"/>
        <end position="53"/>
    </location>
</feature>
<feature type="region of interest" description="Disordered" evidence="1">
    <location>
        <begin position="44"/>
        <end position="85"/>
    </location>
</feature>
<proteinExistence type="predicted"/>
<evidence type="ECO:0000313" key="2">
    <source>
        <dbReference type="EMBL" id="OSX77986.1"/>
    </source>
</evidence>
<gene>
    <name evidence="2" type="ORF">BU14_0126s0025</name>
</gene>
<dbReference type="AlphaFoldDB" id="A0A1X6PB66"/>
<sequence length="334" mass="36756">MATSTGGHGCKRGVGEGSGACGPQHSEEARHVSRWTFMLSSAAPRAPFPARQPVQERVQQRSSNQSFAHHCSTTTSTTTSLPPYPYIRPNSRSLPSLPPHPPPSHTMGRLSVLLAAATLMAVATGAAATTSPPGPTPTPKTMKITKDSGEECISKWFVTGYADGKWVWEDVDICCPPRPVTKTMIVFRGGRRCTSTWAACDRELNAADKCVWKICDVTDCEDPVCPPKPMEMKRRFVRTTGERCVSRWYACGKIIEHGRCTWKGCDVVTCKPPCPPKPATKSMVRRAPKKVCTSAWWAYQLTVDNSSDAQTCKWLWKDVEVCYCDTGAPKWTKC</sequence>
<dbReference type="EMBL" id="KV918823">
    <property type="protein sequence ID" value="OSX77986.1"/>
    <property type="molecule type" value="Genomic_DNA"/>
</dbReference>
<protein>
    <submittedName>
        <fullName evidence="2">Uncharacterized protein</fullName>
    </submittedName>
</protein>
<evidence type="ECO:0000256" key="1">
    <source>
        <dbReference type="SAM" id="MobiDB-lite"/>
    </source>
</evidence>
<feature type="region of interest" description="Disordered" evidence="1">
    <location>
        <begin position="1"/>
        <end position="27"/>
    </location>
</feature>
<accession>A0A1X6PB66</accession>
<reference evidence="2 3" key="1">
    <citation type="submission" date="2017-03" db="EMBL/GenBank/DDBJ databases">
        <title>WGS assembly of Porphyra umbilicalis.</title>
        <authorList>
            <person name="Brawley S.H."/>
            <person name="Blouin N.A."/>
            <person name="Ficko-Blean E."/>
            <person name="Wheeler G.L."/>
            <person name="Lohr M."/>
            <person name="Goodson H.V."/>
            <person name="Jenkins J.W."/>
            <person name="Blaby-Haas C.E."/>
            <person name="Helliwell K.E."/>
            <person name="Chan C."/>
            <person name="Marriage T."/>
            <person name="Bhattacharya D."/>
            <person name="Klein A.S."/>
            <person name="Badis Y."/>
            <person name="Brodie J."/>
            <person name="Cao Y."/>
            <person name="Collen J."/>
            <person name="Dittami S.M."/>
            <person name="Gachon C.M."/>
            <person name="Green B.R."/>
            <person name="Karpowicz S."/>
            <person name="Kim J.W."/>
            <person name="Kudahl U."/>
            <person name="Lin S."/>
            <person name="Michel G."/>
            <person name="Mittag M."/>
            <person name="Olson B.J."/>
            <person name="Pangilinan J."/>
            <person name="Peng Y."/>
            <person name="Qiu H."/>
            <person name="Shu S."/>
            <person name="Singer J.T."/>
            <person name="Smith A.G."/>
            <person name="Sprecher B.N."/>
            <person name="Wagner V."/>
            <person name="Wang W."/>
            <person name="Wang Z.-Y."/>
            <person name="Yan J."/>
            <person name="Yarish C."/>
            <person name="Zoeuner-Riek S."/>
            <person name="Zhuang Y."/>
            <person name="Zou Y."/>
            <person name="Lindquist E.A."/>
            <person name="Grimwood J."/>
            <person name="Barry K."/>
            <person name="Rokhsar D.S."/>
            <person name="Schmutz J."/>
            <person name="Stiller J.W."/>
            <person name="Grossman A.R."/>
            <person name="Prochnik S.E."/>
        </authorList>
    </citation>
    <scope>NUCLEOTIDE SEQUENCE [LARGE SCALE GENOMIC DNA]</scope>
    <source>
        <strain evidence="2">4086291</strain>
    </source>
</reference>
<evidence type="ECO:0000313" key="3">
    <source>
        <dbReference type="Proteomes" id="UP000218209"/>
    </source>
</evidence>
<keyword evidence="3" id="KW-1185">Reference proteome</keyword>
<dbReference type="Proteomes" id="UP000218209">
    <property type="component" value="Unassembled WGS sequence"/>
</dbReference>